<proteinExistence type="predicted"/>
<sequence>MLSATFSPQRIYRCLSHKHWQTRKLPVMPECKRYSRNKFLLMQSYVGRRRCQLSSANLELFQTESIPLDRRRLCYLSGFFQATSERKQQQEKQALQLKGTERDSAGGPSS</sequence>
<gene>
    <name evidence="1" type="ORF">GBF38_017964</name>
</gene>
<name>A0ACB7F522_NIBAL</name>
<accession>A0ACB7F522</accession>
<protein>
    <submittedName>
        <fullName evidence="1">Uncharacterized protein</fullName>
    </submittedName>
</protein>
<comment type="caution">
    <text evidence="1">The sequence shown here is derived from an EMBL/GenBank/DDBJ whole genome shotgun (WGS) entry which is preliminary data.</text>
</comment>
<organism evidence="1 2">
    <name type="scientific">Nibea albiflora</name>
    <name type="common">Yellow drum</name>
    <name type="synonym">Corvina albiflora</name>
    <dbReference type="NCBI Taxonomy" id="240163"/>
    <lineage>
        <taxon>Eukaryota</taxon>
        <taxon>Metazoa</taxon>
        <taxon>Chordata</taxon>
        <taxon>Craniata</taxon>
        <taxon>Vertebrata</taxon>
        <taxon>Euteleostomi</taxon>
        <taxon>Actinopterygii</taxon>
        <taxon>Neopterygii</taxon>
        <taxon>Teleostei</taxon>
        <taxon>Neoteleostei</taxon>
        <taxon>Acanthomorphata</taxon>
        <taxon>Eupercaria</taxon>
        <taxon>Sciaenidae</taxon>
        <taxon>Nibea</taxon>
    </lineage>
</organism>
<keyword evidence="2" id="KW-1185">Reference proteome</keyword>
<dbReference type="Proteomes" id="UP000805704">
    <property type="component" value="Chromosome 17"/>
</dbReference>
<evidence type="ECO:0000313" key="1">
    <source>
        <dbReference type="EMBL" id="KAG8009607.1"/>
    </source>
</evidence>
<dbReference type="EMBL" id="CM024805">
    <property type="protein sequence ID" value="KAG8009607.1"/>
    <property type="molecule type" value="Genomic_DNA"/>
</dbReference>
<reference evidence="1" key="1">
    <citation type="submission" date="2020-04" db="EMBL/GenBank/DDBJ databases">
        <title>A chromosome-scale assembly and high-density genetic map of the yellow drum (Nibea albiflora) genome.</title>
        <authorList>
            <person name="Xu D."/>
            <person name="Zhang W."/>
            <person name="Chen R."/>
            <person name="Tan P."/>
            <person name="Wang L."/>
            <person name="Song H."/>
            <person name="Tian L."/>
            <person name="Zhu Q."/>
            <person name="Wang B."/>
        </authorList>
    </citation>
    <scope>NUCLEOTIDE SEQUENCE</scope>
    <source>
        <strain evidence="1">ZJHYS-2018</strain>
    </source>
</reference>
<evidence type="ECO:0000313" key="2">
    <source>
        <dbReference type="Proteomes" id="UP000805704"/>
    </source>
</evidence>